<dbReference type="Gene3D" id="1.10.3710.10">
    <property type="entry name" value="DNA polymerase III clamp loader subunits, C-terminal domain"/>
    <property type="match status" value="1"/>
</dbReference>
<dbReference type="GO" id="GO:0005524">
    <property type="term" value="F:ATP binding"/>
    <property type="evidence" value="ECO:0007669"/>
    <property type="project" value="UniProtKB-KW"/>
</dbReference>
<dbReference type="GO" id="GO:0003677">
    <property type="term" value="F:DNA binding"/>
    <property type="evidence" value="ECO:0007669"/>
    <property type="project" value="InterPro"/>
</dbReference>
<keyword evidence="3" id="KW-0067">ATP-binding</keyword>
<dbReference type="Gene3D" id="1.10.8.60">
    <property type="match status" value="1"/>
</dbReference>
<dbReference type="GO" id="GO:0016887">
    <property type="term" value="F:ATP hydrolysis activity"/>
    <property type="evidence" value="ECO:0007669"/>
    <property type="project" value="InterPro"/>
</dbReference>
<dbReference type="PANTHER" id="PTHR13779">
    <property type="entry name" value="WERNER HELICASE-INTERACTING PROTEIN 1 FAMILY MEMBER"/>
    <property type="match status" value="1"/>
</dbReference>
<keyword evidence="2" id="KW-0547">Nucleotide-binding</keyword>
<evidence type="ECO:0000256" key="2">
    <source>
        <dbReference type="ARBA" id="ARBA00022741"/>
    </source>
</evidence>
<dbReference type="InterPro" id="IPR003593">
    <property type="entry name" value="AAA+_ATPase"/>
</dbReference>
<dbReference type="EMBL" id="DTGD01000091">
    <property type="protein sequence ID" value="HGB35736.1"/>
    <property type="molecule type" value="Genomic_DNA"/>
</dbReference>
<dbReference type="SMART" id="SM00382">
    <property type="entry name" value="AAA"/>
    <property type="match status" value="1"/>
</dbReference>
<evidence type="ECO:0000256" key="3">
    <source>
        <dbReference type="ARBA" id="ARBA00022840"/>
    </source>
</evidence>
<dbReference type="Pfam" id="PF16193">
    <property type="entry name" value="AAA_assoc_2"/>
    <property type="match status" value="1"/>
</dbReference>
<name>A0A7V3KN38_UNCW3</name>
<gene>
    <name evidence="5" type="ORF">ENV38_02370</name>
</gene>
<dbReference type="InterPro" id="IPR027417">
    <property type="entry name" value="P-loop_NTPase"/>
</dbReference>
<dbReference type="SUPFAM" id="SSF48019">
    <property type="entry name" value="post-AAA+ oligomerization domain-like"/>
    <property type="match status" value="1"/>
</dbReference>
<dbReference type="FunFam" id="1.20.272.10:FF:000001">
    <property type="entry name" value="Putative AAA family ATPase"/>
    <property type="match status" value="1"/>
</dbReference>
<organism evidence="5">
    <name type="scientific">candidate division WOR-3 bacterium</name>
    <dbReference type="NCBI Taxonomy" id="2052148"/>
    <lineage>
        <taxon>Bacteria</taxon>
        <taxon>Bacteria division WOR-3</taxon>
    </lineage>
</organism>
<dbReference type="GO" id="GO:0006261">
    <property type="term" value="P:DNA-templated DNA replication"/>
    <property type="evidence" value="ECO:0007669"/>
    <property type="project" value="TreeGrafter"/>
</dbReference>
<dbReference type="CDD" id="cd18139">
    <property type="entry name" value="HLD_clamp_RarA"/>
    <property type="match status" value="1"/>
</dbReference>
<dbReference type="PANTHER" id="PTHR13779:SF7">
    <property type="entry name" value="ATPASE WRNIP1"/>
    <property type="match status" value="1"/>
</dbReference>
<evidence type="ECO:0000256" key="1">
    <source>
        <dbReference type="ARBA" id="ARBA00008959"/>
    </source>
</evidence>
<dbReference type="CDD" id="cd00009">
    <property type="entry name" value="AAA"/>
    <property type="match status" value="1"/>
</dbReference>
<evidence type="ECO:0000259" key="4">
    <source>
        <dbReference type="SMART" id="SM00382"/>
    </source>
</evidence>
<dbReference type="InterPro" id="IPR032423">
    <property type="entry name" value="AAA_assoc_2"/>
</dbReference>
<dbReference type="Gene3D" id="1.20.272.10">
    <property type="match status" value="1"/>
</dbReference>
<sequence>MQFEIFENKNKDFLPLSVRLAPQTLEEFVGQEHLVGNGKPLRVLIENGRLKSSIFFGPPGCGKTALARIVANFVKTKFEEVNAAKIKPSEIKNLVDHLTGYYKATGKPAVLYLDEIHRLNRLHQEFFLPFTEDGSLILIASTTHNPYFAISSALLSRSMLFEFKPLSEEEILKILKRASSLIFEEYKIETAENVLLRISQMADGDARRALNILETALLVAINQRLFQIDMELIQEIMPHRAYTLTEDEHYDMISALIKSIRGSDPDAAVYWLVRLLEQGEDPLYIIRRLFVHACEDIGLEDPEAIRVVSACKEGFEMVGRPEGDIILTFAVLYLALAKKSNAVIRTLAKAREIVEETGKLPVPLHLMDSHYQGAKRLGRGMGYVYPYGKNLGVKQDYLPDKIKGIKIFQKEEEQ</sequence>
<protein>
    <submittedName>
        <fullName evidence="5">Replication-associated recombination protein A</fullName>
    </submittedName>
</protein>
<dbReference type="GO" id="GO:0008047">
    <property type="term" value="F:enzyme activator activity"/>
    <property type="evidence" value="ECO:0007669"/>
    <property type="project" value="TreeGrafter"/>
</dbReference>
<reference evidence="5" key="1">
    <citation type="journal article" date="2020" name="mSystems">
        <title>Genome- and Community-Level Interaction Insights into Carbon Utilization and Element Cycling Functions of Hydrothermarchaeota in Hydrothermal Sediment.</title>
        <authorList>
            <person name="Zhou Z."/>
            <person name="Liu Y."/>
            <person name="Xu W."/>
            <person name="Pan J."/>
            <person name="Luo Z.H."/>
            <person name="Li M."/>
        </authorList>
    </citation>
    <scope>NUCLEOTIDE SEQUENCE [LARGE SCALE GENOMIC DNA]</scope>
    <source>
        <strain evidence="5">SpSt-754</strain>
    </source>
</reference>
<dbReference type="InterPro" id="IPR021886">
    <property type="entry name" value="MgsA_C"/>
</dbReference>
<comment type="caution">
    <text evidence="5">The sequence shown here is derived from an EMBL/GenBank/DDBJ whole genome shotgun (WGS) entry which is preliminary data.</text>
</comment>
<dbReference type="Pfam" id="PF12002">
    <property type="entry name" value="MgsA_C"/>
    <property type="match status" value="1"/>
</dbReference>
<dbReference type="Pfam" id="PF00004">
    <property type="entry name" value="AAA"/>
    <property type="match status" value="1"/>
</dbReference>
<comment type="similarity">
    <text evidence="1">Belongs to the AAA ATPase family. RarA/MGS1/WRNIP1 subfamily.</text>
</comment>
<accession>A0A7V3KN38</accession>
<evidence type="ECO:0000313" key="5">
    <source>
        <dbReference type="EMBL" id="HGB35736.1"/>
    </source>
</evidence>
<dbReference type="InterPro" id="IPR051314">
    <property type="entry name" value="AAA_ATPase_RarA/MGS1/WRNIP1"/>
</dbReference>
<dbReference type="InterPro" id="IPR008921">
    <property type="entry name" value="DNA_pol3_clamp-load_cplx_C"/>
</dbReference>
<dbReference type="AlphaFoldDB" id="A0A7V3KN38"/>
<proteinExistence type="inferred from homology"/>
<dbReference type="Gene3D" id="3.40.50.300">
    <property type="entry name" value="P-loop containing nucleotide triphosphate hydrolases"/>
    <property type="match status" value="1"/>
</dbReference>
<dbReference type="SUPFAM" id="SSF52540">
    <property type="entry name" value="P-loop containing nucleoside triphosphate hydrolases"/>
    <property type="match status" value="1"/>
</dbReference>
<dbReference type="GO" id="GO:0000731">
    <property type="term" value="P:DNA synthesis involved in DNA repair"/>
    <property type="evidence" value="ECO:0007669"/>
    <property type="project" value="TreeGrafter"/>
</dbReference>
<dbReference type="InterPro" id="IPR003959">
    <property type="entry name" value="ATPase_AAA_core"/>
</dbReference>
<dbReference type="GO" id="GO:0017116">
    <property type="term" value="F:single-stranded DNA helicase activity"/>
    <property type="evidence" value="ECO:0007669"/>
    <property type="project" value="TreeGrafter"/>
</dbReference>
<feature type="domain" description="AAA+ ATPase" evidence="4">
    <location>
        <begin position="49"/>
        <end position="166"/>
    </location>
</feature>